<protein>
    <recommendedName>
        <fullName evidence="4">Lipoprotein</fullName>
    </recommendedName>
</protein>
<evidence type="ECO:0008006" key="4">
    <source>
        <dbReference type="Google" id="ProtNLM"/>
    </source>
</evidence>
<name>E8M875_PHOS4</name>
<dbReference type="RefSeq" id="WP_008077841.1">
    <property type="nucleotide sequence ID" value="NZ_AEVT01000073.1"/>
</dbReference>
<dbReference type="SUPFAM" id="SSF51120">
    <property type="entry name" value="beta-Roll"/>
    <property type="match status" value="1"/>
</dbReference>
<dbReference type="AlphaFoldDB" id="E8M875"/>
<dbReference type="PROSITE" id="PS51257">
    <property type="entry name" value="PROKAR_LIPOPROTEIN"/>
    <property type="match status" value="1"/>
</dbReference>
<dbReference type="InterPro" id="IPR011049">
    <property type="entry name" value="Serralysin-like_metalloprot_C"/>
</dbReference>
<organism evidence="2 3">
    <name type="scientific">Vibrio sinaloensis DSM 21326</name>
    <dbReference type="NCBI Taxonomy" id="945550"/>
    <lineage>
        <taxon>Bacteria</taxon>
        <taxon>Pseudomonadati</taxon>
        <taxon>Pseudomonadota</taxon>
        <taxon>Gammaproteobacteria</taxon>
        <taxon>Vibrionales</taxon>
        <taxon>Vibrionaceae</taxon>
        <taxon>Vibrio</taxon>
        <taxon>Vibrio oreintalis group</taxon>
    </lineage>
</organism>
<evidence type="ECO:0000313" key="3">
    <source>
        <dbReference type="Proteomes" id="UP000006228"/>
    </source>
</evidence>
<evidence type="ECO:0000256" key="1">
    <source>
        <dbReference type="SAM" id="MobiDB-lite"/>
    </source>
</evidence>
<dbReference type="EMBL" id="AEVT01000073">
    <property type="protein sequence ID" value="EGA69767.1"/>
    <property type="molecule type" value="Genomic_DNA"/>
</dbReference>
<dbReference type="GeneID" id="95569789"/>
<reference evidence="2 3" key="1">
    <citation type="journal article" date="2012" name="Int. J. Syst. Evol. Microbiol.">
        <title>Vibrio caribbeanicus sp. nov., isolated from the marine sponge Scleritoderma cyanea.</title>
        <authorList>
            <person name="Hoffmann M."/>
            <person name="Monday S.R."/>
            <person name="Allard M.W."/>
            <person name="Strain E.A."/>
            <person name="Whittaker P."/>
            <person name="Naum M."/>
            <person name="McCarthy P.J."/>
            <person name="Lopez J.V."/>
            <person name="Fischer M."/>
            <person name="Brown E.W."/>
        </authorList>
    </citation>
    <scope>NUCLEOTIDE SEQUENCE [LARGE SCALE GENOMIC DNA]</scope>
    <source>
        <strain evidence="3">DSMZ 21326</strain>
    </source>
</reference>
<comment type="caution">
    <text evidence="2">The sequence shown here is derived from an EMBL/GenBank/DDBJ whole genome shotgun (WGS) entry which is preliminary data.</text>
</comment>
<dbReference type="Proteomes" id="UP000006228">
    <property type="component" value="Unassembled WGS sequence"/>
</dbReference>
<gene>
    <name evidence="2" type="ORF">VISI1226_10034</name>
</gene>
<proteinExistence type="predicted"/>
<feature type="region of interest" description="Disordered" evidence="1">
    <location>
        <begin position="22"/>
        <end position="42"/>
    </location>
</feature>
<accession>E8M875</accession>
<evidence type="ECO:0000313" key="2">
    <source>
        <dbReference type="EMBL" id="EGA69767.1"/>
    </source>
</evidence>
<dbReference type="OrthoDB" id="1490937at2"/>
<dbReference type="eggNOG" id="ENOG5031ME6">
    <property type="taxonomic scope" value="Bacteria"/>
</dbReference>
<sequence>MYLKSSLVIAICTSLLVGCGNNSDDSNKKPTTSTNHRQNSTTLPVLNNAPIASVSMTDEIPEQFAVSGISKYVKITPAANRVRSAINSSNDAIHIIATDDGVNGEKIRRAAMILQHLLTNSPDTLYGDDKASIVNSMAQRNATLMLTADDTQNQLLMTQLFVKQAVVQGELENWVKASEASTLEGLIFTSEKAFIESLMEYGNQQSEDDFDAVISSLIEGIIQSNDTPQWLLNSQSLMYRELSIEGDCHYMSNYADYCADLGEHADRDAAFEEILHLVQAQGIAPNSDAKLKQLQADIDARALSLYNAHKAGQPAVWQPTDDSWQDWLGDDFNPDVGTSYSHEYFAAAFEAYMGVAQHNGHGLDGYQALTREQMDSQDPQAKRWISELFHDHLQYTARIDSEGVEAFYQNEFAAQNVTPTFKMNRDDSNAQEGYTYKSQWLVNAQLIGDKAINLVANAQNNTLKGNISDNLIDGKEGVDTYLVDNALAECAVAKSKHGTLISCPSTGNDELLNIEAIRFTDQTLDLTQ</sequence>